<organism evidence="3 4">
    <name type="scientific">Sphagnum jensenii</name>
    <dbReference type="NCBI Taxonomy" id="128206"/>
    <lineage>
        <taxon>Eukaryota</taxon>
        <taxon>Viridiplantae</taxon>
        <taxon>Streptophyta</taxon>
        <taxon>Embryophyta</taxon>
        <taxon>Bryophyta</taxon>
        <taxon>Sphagnophytina</taxon>
        <taxon>Sphagnopsida</taxon>
        <taxon>Sphagnales</taxon>
        <taxon>Sphagnaceae</taxon>
        <taxon>Sphagnum</taxon>
    </lineage>
</organism>
<feature type="region of interest" description="Disordered" evidence="2">
    <location>
        <begin position="286"/>
        <end position="371"/>
    </location>
</feature>
<feature type="compositionally biased region" description="Polar residues" evidence="2">
    <location>
        <begin position="356"/>
        <end position="365"/>
    </location>
</feature>
<evidence type="ECO:0000256" key="2">
    <source>
        <dbReference type="SAM" id="MobiDB-lite"/>
    </source>
</evidence>
<dbReference type="Pfam" id="PF05755">
    <property type="entry name" value="REF"/>
    <property type="match status" value="1"/>
</dbReference>
<evidence type="ECO:0000256" key="1">
    <source>
        <dbReference type="ARBA" id="ARBA00009737"/>
    </source>
</evidence>
<comment type="similarity">
    <text evidence="1">Belongs to the REF/SRPP family.</text>
</comment>
<gene>
    <name evidence="3" type="ORF">CSSPJE1EN2_LOCUS22935</name>
</gene>
<dbReference type="EMBL" id="OZ023709">
    <property type="protein sequence ID" value="CAK9881579.1"/>
    <property type="molecule type" value="Genomic_DNA"/>
</dbReference>
<evidence type="ECO:0000313" key="3">
    <source>
        <dbReference type="EMBL" id="CAK9881579.1"/>
    </source>
</evidence>
<dbReference type="InterPro" id="IPR008802">
    <property type="entry name" value="REF"/>
</dbReference>
<dbReference type="Proteomes" id="UP001497522">
    <property type="component" value="Chromosome 8"/>
</dbReference>
<protein>
    <submittedName>
        <fullName evidence="3">Uncharacterized protein</fullName>
    </submittedName>
</protein>
<sequence length="371" mass="41106">MIFVLIKKNWSRIYNRFEAPAINSITFSWLLGRGSLHLEWSKMTSAEPAVSTCPDTLHDDDGTIQERPKLLERVGLGVLSLSCSVLQSVKQLPFPFGSTVRVVEDVIGPPLQPLVTYVKNQSLNMLSYVDDQLCLIGGEVEKQVPGVSDILCKAQDLHVLSWKVANRVCRRGLVGAAADVWVEYEVVVKSKSEEALNLANKVTLLRIFVPVVQTIGVPLAQAGSNWLVRHSEVEDKHLVVCEKDASVLQMNQLDTDLDEKSMNAVEVASKGSSVKAQHQDGAAIKQKLVVETPQYEDPQGAVSEYPRDESPEGDVQEVYRDEIMEEETQENESSTEGPQKSQLNDDSDEADELINLFQSSWSFNPGTGLKK</sequence>
<reference evidence="3" key="1">
    <citation type="submission" date="2024-03" db="EMBL/GenBank/DDBJ databases">
        <authorList>
            <consortium name="ELIXIR-Norway"/>
            <consortium name="Elixir Norway"/>
        </authorList>
    </citation>
    <scope>NUCLEOTIDE SEQUENCE</scope>
</reference>
<evidence type="ECO:0000313" key="4">
    <source>
        <dbReference type="Proteomes" id="UP001497522"/>
    </source>
</evidence>
<keyword evidence="4" id="KW-1185">Reference proteome</keyword>
<proteinExistence type="inferred from homology"/>
<accession>A0ABP1BYN6</accession>
<name>A0ABP1BYN6_9BRYO</name>